<dbReference type="AlphaFoldDB" id="A0A8B6C197"/>
<protein>
    <recommendedName>
        <fullName evidence="1">Tesmin/TSO1-like CXC domain-containing protein</fullName>
    </recommendedName>
</protein>
<evidence type="ECO:0000313" key="2">
    <source>
        <dbReference type="EMBL" id="VDH98229.1"/>
    </source>
</evidence>
<dbReference type="PANTHER" id="PTHR46704">
    <property type="entry name" value="CXC DOMAIN-CONTAINING PROTEIN-RELATED"/>
    <property type="match status" value="1"/>
</dbReference>
<dbReference type="OrthoDB" id="6156427at2759"/>
<comment type="caution">
    <text evidence="2">The sequence shown here is derived from an EMBL/GenBank/DDBJ whole genome shotgun (WGS) entry which is preliminary data.</text>
</comment>
<evidence type="ECO:0000313" key="3">
    <source>
        <dbReference type="Proteomes" id="UP000596742"/>
    </source>
</evidence>
<evidence type="ECO:0000259" key="1">
    <source>
        <dbReference type="SMART" id="SM01114"/>
    </source>
</evidence>
<organism evidence="2 3">
    <name type="scientific">Mytilus galloprovincialis</name>
    <name type="common">Mediterranean mussel</name>
    <dbReference type="NCBI Taxonomy" id="29158"/>
    <lineage>
        <taxon>Eukaryota</taxon>
        <taxon>Metazoa</taxon>
        <taxon>Spiralia</taxon>
        <taxon>Lophotrochozoa</taxon>
        <taxon>Mollusca</taxon>
        <taxon>Bivalvia</taxon>
        <taxon>Autobranchia</taxon>
        <taxon>Pteriomorphia</taxon>
        <taxon>Mytilida</taxon>
        <taxon>Mytiloidea</taxon>
        <taxon>Mytilidae</taxon>
        <taxon>Mytilinae</taxon>
        <taxon>Mytilus</taxon>
    </lineage>
</organism>
<sequence>MGDCQAQELPETNIVHVIDGGSLLYRIPWIKEKNSHCIFFTTDKQSAMKNSKVWNIQKTQQVLGEEVCHQLPFVHAITGCDTTSRLHGIDSRRSFLMESMGKDDVCKAGEEALVNLYGGMPLEGLDILRWRKFTTKTMALNRSSIVQVQTLPPTSDAAKFHSMRVYLQCQYWRGKTAEEMDPLQWGWTLKNEKLFPIEMTKQPAPEFLLKIIHCNCKTDCDNRRCSCRKNGIPCSSGCGECRGINCSNSKLELEELDVEENEDT</sequence>
<accession>A0A8B6C197</accession>
<dbReference type="EMBL" id="UYJE01000984">
    <property type="protein sequence ID" value="VDH98229.1"/>
    <property type="molecule type" value="Genomic_DNA"/>
</dbReference>
<keyword evidence="3" id="KW-1185">Reference proteome</keyword>
<name>A0A8B6C197_MYTGA</name>
<gene>
    <name evidence="2" type="ORF">MGAL_10B004666</name>
</gene>
<dbReference type="PANTHER" id="PTHR46704:SF1">
    <property type="entry name" value="TELOMERE LENGTH REGULATION PROTEIN TEL2 HOMOLOG"/>
    <property type="match status" value="1"/>
</dbReference>
<proteinExistence type="predicted"/>
<feature type="domain" description="Tesmin/TSO1-like CXC" evidence="1">
    <location>
        <begin position="209"/>
        <end position="252"/>
    </location>
</feature>
<reference evidence="2" key="1">
    <citation type="submission" date="2018-11" db="EMBL/GenBank/DDBJ databases">
        <authorList>
            <person name="Alioto T."/>
            <person name="Alioto T."/>
        </authorList>
    </citation>
    <scope>NUCLEOTIDE SEQUENCE</scope>
</reference>
<dbReference type="Proteomes" id="UP000596742">
    <property type="component" value="Unassembled WGS sequence"/>
</dbReference>
<dbReference type="InterPro" id="IPR033467">
    <property type="entry name" value="Tesmin/TSO1-like_CXC"/>
</dbReference>
<dbReference type="SMART" id="SM01114">
    <property type="entry name" value="CXC"/>
    <property type="match status" value="1"/>
</dbReference>